<reference evidence="2 3" key="1">
    <citation type="submission" date="2019-12" db="EMBL/GenBank/DDBJ databases">
        <title>Genomic-based taxomic classification of the family Erythrobacteraceae.</title>
        <authorList>
            <person name="Xu L."/>
        </authorList>
    </citation>
    <scope>NUCLEOTIDE SEQUENCE [LARGE SCALE GENOMIC DNA]</scope>
    <source>
        <strain evidence="2 3">JCM 17802</strain>
    </source>
</reference>
<evidence type="ECO:0000313" key="2">
    <source>
        <dbReference type="EMBL" id="MXO55276.1"/>
    </source>
</evidence>
<evidence type="ECO:0000259" key="1">
    <source>
        <dbReference type="PROSITE" id="PS50995"/>
    </source>
</evidence>
<organism evidence="2 3">
    <name type="scientific">Pontixanthobacter gangjinensis</name>
    <dbReference type="NCBI Taxonomy" id="1028742"/>
    <lineage>
        <taxon>Bacteria</taxon>
        <taxon>Pseudomonadati</taxon>
        <taxon>Pseudomonadota</taxon>
        <taxon>Alphaproteobacteria</taxon>
        <taxon>Sphingomonadales</taxon>
        <taxon>Erythrobacteraceae</taxon>
        <taxon>Pontixanthobacter</taxon>
    </lineage>
</organism>
<protein>
    <submittedName>
        <fullName evidence="2">MarR family transcriptional regulator</fullName>
    </submittedName>
</protein>
<dbReference type="Pfam" id="PF12802">
    <property type="entry name" value="MarR_2"/>
    <property type="match status" value="1"/>
</dbReference>
<gene>
    <name evidence="2" type="ORF">GRI36_00120</name>
</gene>
<keyword evidence="3" id="KW-1185">Reference proteome</keyword>
<dbReference type="SUPFAM" id="SSF46785">
    <property type="entry name" value="Winged helix' DNA-binding domain"/>
    <property type="match status" value="1"/>
</dbReference>
<dbReference type="GO" id="GO:0003700">
    <property type="term" value="F:DNA-binding transcription factor activity"/>
    <property type="evidence" value="ECO:0007669"/>
    <property type="project" value="InterPro"/>
</dbReference>
<evidence type="ECO:0000313" key="3">
    <source>
        <dbReference type="Proteomes" id="UP000468943"/>
    </source>
</evidence>
<feature type="domain" description="HTH marR-type" evidence="1">
    <location>
        <begin position="23"/>
        <end position="185"/>
    </location>
</feature>
<dbReference type="Gene3D" id="1.10.10.10">
    <property type="entry name" value="Winged helix-like DNA-binding domain superfamily/Winged helix DNA-binding domain"/>
    <property type="match status" value="1"/>
</dbReference>
<dbReference type="InterPro" id="IPR000835">
    <property type="entry name" value="HTH_MarR-typ"/>
</dbReference>
<dbReference type="OrthoDB" id="7629608at2"/>
<dbReference type="AlphaFoldDB" id="A0A6I4SJE9"/>
<dbReference type="InterPro" id="IPR036390">
    <property type="entry name" value="WH_DNA-bd_sf"/>
</dbReference>
<sequence length="202" mass="22460">MIEQVRHPGKGGGPSPPIMTDLTFPYLQLIAQLIAIMESKITEPAFNKAYLGKRLQDLMDLTHVQMQLVYEARGLDIPVEGSSTLQALGPNKALSLSDLARNLAQPHQLVAQRLNKLLKRGLIEKTPDLFDKRRSEYSLTPAGLEQWELLDQIMVDAGEANQDLFDEIGVDLIAALENATTTLKACGLHERILRQPKKEAQI</sequence>
<dbReference type="InterPro" id="IPR036388">
    <property type="entry name" value="WH-like_DNA-bd_sf"/>
</dbReference>
<dbReference type="SMART" id="SM00347">
    <property type="entry name" value="HTH_MARR"/>
    <property type="match status" value="1"/>
</dbReference>
<dbReference type="Proteomes" id="UP000468943">
    <property type="component" value="Unassembled WGS sequence"/>
</dbReference>
<comment type="caution">
    <text evidence="2">The sequence shown here is derived from an EMBL/GenBank/DDBJ whole genome shotgun (WGS) entry which is preliminary data.</text>
</comment>
<accession>A0A6I4SJE9</accession>
<dbReference type="PROSITE" id="PS50995">
    <property type="entry name" value="HTH_MARR_2"/>
    <property type="match status" value="1"/>
</dbReference>
<proteinExistence type="predicted"/>
<name>A0A6I4SJE9_9SPHN</name>
<dbReference type="EMBL" id="WTYS01000001">
    <property type="protein sequence ID" value="MXO55276.1"/>
    <property type="molecule type" value="Genomic_DNA"/>
</dbReference>